<reference evidence="1 2" key="1">
    <citation type="submission" date="2017-03" db="EMBL/GenBank/DDBJ databases">
        <title>Genome Survey of Euroglyphus maynei.</title>
        <authorList>
            <person name="Arlian L.G."/>
            <person name="Morgan M.S."/>
            <person name="Rider S.D."/>
        </authorList>
    </citation>
    <scope>NUCLEOTIDE SEQUENCE [LARGE SCALE GENOMIC DNA]</scope>
    <source>
        <strain evidence="1">Arlian Lab</strain>
        <tissue evidence="1">Whole body</tissue>
    </source>
</reference>
<comment type="caution">
    <text evidence="1">The sequence shown here is derived from an EMBL/GenBank/DDBJ whole genome shotgun (WGS) entry which is preliminary data.</text>
</comment>
<dbReference type="Gene3D" id="3.40.50.1000">
    <property type="entry name" value="HAD superfamily/HAD-like"/>
    <property type="match status" value="1"/>
</dbReference>
<dbReference type="OrthoDB" id="6509744at2759"/>
<name>A0A1Y3BES9_EURMA</name>
<dbReference type="Proteomes" id="UP000194236">
    <property type="component" value="Unassembled WGS sequence"/>
</dbReference>
<proteinExistence type="predicted"/>
<dbReference type="InterPro" id="IPR023198">
    <property type="entry name" value="PGP-like_dom2"/>
</dbReference>
<protein>
    <submittedName>
        <fullName evidence="1">Uncharacterized protein</fullName>
    </submittedName>
</protein>
<gene>
    <name evidence="1" type="ORF">BLA29_011078</name>
</gene>
<evidence type="ECO:0000313" key="2">
    <source>
        <dbReference type="Proteomes" id="UP000194236"/>
    </source>
</evidence>
<keyword evidence="2" id="KW-1185">Reference proteome</keyword>
<sequence>MTNEIRDFIPNMTSYRSLLEIINEKLDLQITYDEFKQDLLQKHLDSNITLMPGVEELVEHFYRCNIPMAIATGNSR</sequence>
<dbReference type="InterPro" id="IPR036412">
    <property type="entry name" value="HAD-like_sf"/>
</dbReference>
<dbReference type="AlphaFoldDB" id="A0A1Y3BES9"/>
<dbReference type="InterPro" id="IPR023214">
    <property type="entry name" value="HAD_sf"/>
</dbReference>
<evidence type="ECO:0000313" key="1">
    <source>
        <dbReference type="EMBL" id="OTF79431.1"/>
    </source>
</evidence>
<accession>A0A1Y3BES9</accession>
<dbReference type="EMBL" id="MUJZ01023121">
    <property type="protein sequence ID" value="OTF79431.1"/>
    <property type="molecule type" value="Genomic_DNA"/>
</dbReference>
<dbReference type="Gene3D" id="1.10.150.240">
    <property type="entry name" value="Putative phosphatase, domain 2"/>
    <property type="match status" value="1"/>
</dbReference>
<organism evidence="1 2">
    <name type="scientific">Euroglyphus maynei</name>
    <name type="common">Mayne's house dust mite</name>
    <dbReference type="NCBI Taxonomy" id="6958"/>
    <lineage>
        <taxon>Eukaryota</taxon>
        <taxon>Metazoa</taxon>
        <taxon>Ecdysozoa</taxon>
        <taxon>Arthropoda</taxon>
        <taxon>Chelicerata</taxon>
        <taxon>Arachnida</taxon>
        <taxon>Acari</taxon>
        <taxon>Acariformes</taxon>
        <taxon>Sarcoptiformes</taxon>
        <taxon>Astigmata</taxon>
        <taxon>Psoroptidia</taxon>
        <taxon>Analgoidea</taxon>
        <taxon>Pyroglyphidae</taxon>
        <taxon>Pyroglyphinae</taxon>
        <taxon>Euroglyphus</taxon>
    </lineage>
</organism>
<dbReference type="SUPFAM" id="SSF56784">
    <property type="entry name" value="HAD-like"/>
    <property type="match status" value="1"/>
</dbReference>